<dbReference type="EMBL" id="CP144101">
    <property type="protein sequence ID" value="WWC88774.1"/>
    <property type="molecule type" value="Genomic_DNA"/>
</dbReference>
<sequence>MTTSITDARYNVLHHTSSYTSSLLFDEPPETGWSVMPGFDESINIPIEYEPPRFDSDETLPNQIHPSYPFGRPASLNRKGNNTKNKGISNLLGTLGSSSRGMNMNLRGGEWSNKKHSEAQGDDSWHEWGLDNDLLQNHGRKEIPPGMAGAKRPPSPPSPALHPSLIPAPRSQHLRRLIERQQSSPIIPNQGFDAPVPNETYDEPNSPNVNAQQDAQQQQQQQQQVSQTQQPVPVQMGQIGSSLGGYRGARSGLTGMDREDGDDESGDEVQEDNE</sequence>
<feature type="compositionally biased region" description="Polar residues" evidence="1">
    <location>
        <begin position="78"/>
        <end position="102"/>
    </location>
</feature>
<feature type="region of interest" description="Disordered" evidence="1">
    <location>
        <begin position="67"/>
        <end position="166"/>
    </location>
</feature>
<dbReference type="AlphaFoldDB" id="A0AAX4JV50"/>
<accession>A0AAX4JV50</accession>
<dbReference type="Proteomes" id="UP001355207">
    <property type="component" value="Chromosome 4"/>
</dbReference>
<evidence type="ECO:0008006" key="4">
    <source>
        <dbReference type="Google" id="ProtNLM"/>
    </source>
</evidence>
<gene>
    <name evidence="2" type="ORF">L201_003687</name>
</gene>
<reference evidence="2 3" key="1">
    <citation type="submission" date="2024-01" db="EMBL/GenBank/DDBJ databases">
        <title>Comparative genomics of Cryptococcus and Kwoniella reveals pathogenesis evolution and contrasting modes of karyotype evolution via chromosome fusion or intercentromeric recombination.</title>
        <authorList>
            <person name="Coelho M.A."/>
            <person name="David-Palma M."/>
            <person name="Shea T."/>
            <person name="Bowers K."/>
            <person name="McGinley-Smith S."/>
            <person name="Mohammad A.W."/>
            <person name="Gnirke A."/>
            <person name="Yurkov A.M."/>
            <person name="Nowrousian M."/>
            <person name="Sun S."/>
            <person name="Cuomo C.A."/>
            <person name="Heitman J."/>
        </authorList>
    </citation>
    <scope>NUCLEOTIDE SEQUENCE [LARGE SCALE GENOMIC DNA]</scope>
    <source>
        <strain evidence="2 3">CBS 6074</strain>
    </source>
</reference>
<keyword evidence="3" id="KW-1185">Reference proteome</keyword>
<name>A0AAX4JV50_9TREE</name>
<evidence type="ECO:0000313" key="3">
    <source>
        <dbReference type="Proteomes" id="UP001355207"/>
    </source>
</evidence>
<feature type="compositionally biased region" description="Basic and acidic residues" evidence="1">
    <location>
        <begin position="112"/>
        <end position="129"/>
    </location>
</feature>
<protein>
    <recommendedName>
        <fullName evidence="4">Anaphase-promoting complex subunit 13</fullName>
    </recommendedName>
</protein>
<evidence type="ECO:0000313" key="2">
    <source>
        <dbReference type="EMBL" id="WWC88774.1"/>
    </source>
</evidence>
<feature type="region of interest" description="Disordered" evidence="1">
    <location>
        <begin position="181"/>
        <end position="274"/>
    </location>
</feature>
<dbReference type="RefSeq" id="XP_066075537.1">
    <property type="nucleotide sequence ID" value="XM_066219440.1"/>
</dbReference>
<dbReference type="GeneID" id="91094357"/>
<evidence type="ECO:0000256" key="1">
    <source>
        <dbReference type="SAM" id="MobiDB-lite"/>
    </source>
</evidence>
<feature type="compositionally biased region" description="Low complexity" evidence="1">
    <location>
        <begin position="212"/>
        <end position="235"/>
    </location>
</feature>
<feature type="compositionally biased region" description="Acidic residues" evidence="1">
    <location>
        <begin position="259"/>
        <end position="274"/>
    </location>
</feature>
<organism evidence="2 3">
    <name type="scientific">Kwoniella dendrophila CBS 6074</name>
    <dbReference type="NCBI Taxonomy" id="1295534"/>
    <lineage>
        <taxon>Eukaryota</taxon>
        <taxon>Fungi</taxon>
        <taxon>Dikarya</taxon>
        <taxon>Basidiomycota</taxon>
        <taxon>Agaricomycotina</taxon>
        <taxon>Tremellomycetes</taxon>
        <taxon>Tremellales</taxon>
        <taxon>Cryptococcaceae</taxon>
        <taxon>Kwoniella</taxon>
    </lineage>
</organism>
<proteinExistence type="predicted"/>